<dbReference type="OrthoDB" id="1363789at2"/>
<protein>
    <recommendedName>
        <fullName evidence="3">Response regulatory domain-containing protein</fullName>
    </recommendedName>
</protein>
<reference evidence="1 2" key="1">
    <citation type="submission" date="2019-07" db="EMBL/GenBank/DDBJ databases">
        <title>Flavobacterium sp. nov., isolated from glacier ice.</title>
        <authorList>
            <person name="Liu Q."/>
            <person name="Xin Y.-H."/>
        </authorList>
    </citation>
    <scope>NUCLEOTIDE SEQUENCE [LARGE SCALE GENOMIC DNA]</scope>
    <source>
        <strain evidence="1 2">ZT4R6</strain>
    </source>
</reference>
<dbReference type="SUPFAM" id="SSF52172">
    <property type="entry name" value="CheY-like"/>
    <property type="match status" value="1"/>
</dbReference>
<dbReference type="RefSeq" id="WP_143374588.1">
    <property type="nucleotide sequence ID" value="NZ_VJVZ01000012.1"/>
</dbReference>
<proteinExistence type="predicted"/>
<organism evidence="1 2">
    <name type="scientific">Flavobacterium zepuense</name>
    <dbReference type="NCBI Taxonomy" id="2593302"/>
    <lineage>
        <taxon>Bacteria</taxon>
        <taxon>Pseudomonadati</taxon>
        <taxon>Bacteroidota</taxon>
        <taxon>Flavobacteriia</taxon>
        <taxon>Flavobacteriales</taxon>
        <taxon>Flavobacteriaceae</taxon>
        <taxon>Flavobacterium</taxon>
    </lineage>
</organism>
<dbReference type="InterPro" id="IPR011006">
    <property type="entry name" value="CheY-like_superfamily"/>
</dbReference>
<dbReference type="AlphaFoldDB" id="A0A552UWH1"/>
<evidence type="ECO:0008006" key="3">
    <source>
        <dbReference type="Google" id="ProtNLM"/>
    </source>
</evidence>
<gene>
    <name evidence="1" type="ORF">FMM05_16835</name>
</gene>
<accession>A0A552UWH1</accession>
<sequence>MNKDGKILLLDVDANSKDFLCRRLKGLGYKNDVLCFSTSEEAGDFLRNNMLETFILLQNSDAPGIQVPDTRNMIYMHEKFRTDVLPYMFLVLTKNKTPLNALHTFVHCYYKPVAPEEIIETLENVIDFWKDHVFPPKVAPFSGN</sequence>
<name>A0A552UWH1_9FLAO</name>
<dbReference type="EMBL" id="VJVZ01000012">
    <property type="protein sequence ID" value="TRW22545.1"/>
    <property type="molecule type" value="Genomic_DNA"/>
</dbReference>
<evidence type="ECO:0000313" key="1">
    <source>
        <dbReference type="EMBL" id="TRW22545.1"/>
    </source>
</evidence>
<evidence type="ECO:0000313" key="2">
    <source>
        <dbReference type="Proteomes" id="UP000320643"/>
    </source>
</evidence>
<dbReference type="Proteomes" id="UP000320643">
    <property type="component" value="Unassembled WGS sequence"/>
</dbReference>
<comment type="caution">
    <text evidence="1">The sequence shown here is derived from an EMBL/GenBank/DDBJ whole genome shotgun (WGS) entry which is preliminary data.</text>
</comment>
<keyword evidence="2" id="KW-1185">Reference proteome</keyword>